<evidence type="ECO:0000313" key="2">
    <source>
        <dbReference type="Proteomes" id="UP000499080"/>
    </source>
</evidence>
<dbReference type="GO" id="GO:0003676">
    <property type="term" value="F:nucleic acid binding"/>
    <property type="evidence" value="ECO:0007669"/>
    <property type="project" value="InterPro"/>
</dbReference>
<sequence length="147" mass="16344">MAALLGAKLIASIREHLPNAEKFKKKTSPEVWNHCRGCVNPADKITRGLSVKNLVNDQVWWHGPPWLIQQDTSCVKSYDDSDPDLLSQEISAPLPPDRMEKSQPFEVSGIDFEGPLILRDGSKVYIALFTCAVTRGIHLEFISSLSA</sequence>
<dbReference type="Proteomes" id="UP000499080">
    <property type="component" value="Unassembled WGS sequence"/>
</dbReference>
<accession>A0A4Y2TS47</accession>
<dbReference type="OrthoDB" id="6425284at2759"/>
<protein>
    <submittedName>
        <fullName evidence="1">Uncharacterized protein</fullName>
    </submittedName>
</protein>
<organism evidence="1 2">
    <name type="scientific">Araneus ventricosus</name>
    <name type="common">Orbweaver spider</name>
    <name type="synonym">Epeira ventricosa</name>
    <dbReference type="NCBI Taxonomy" id="182803"/>
    <lineage>
        <taxon>Eukaryota</taxon>
        <taxon>Metazoa</taxon>
        <taxon>Ecdysozoa</taxon>
        <taxon>Arthropoda</taxon>
        <taxon>Chelicerata</taxon>
        <taxon>Arachnida</taxon>
        <taxon>Araneae</taxon>
        <taxon>Araneomorphae</taxon>
        <taxon>Entelegynae</taxon>
        <taxon>Araneoidea</taxon>
        <taxon>Araneidae</taxon>
        <taxon>Araneus</taxon>
    </lineage>
</organism>
<comment type="caution">
    <text evidence="1">The sequence shown here is derived from an EMBL/GenBank/DDBJ whole genome shotgun (WGS) entry which is preliminary data.</text>
</comment>
<keyword evidence="2" id="KW-1185">Reference proteome</keyword>
<dbReference type="PANTHER" id="PTHR47331:SF5">
    <property type="entry name" value="RIBONUCLEASE H"/>
    <property type="match status" value="1"/>
</dbReference>
<reference evidence="1 2" key="1">
    <citation type="journal article" date="2019" name="Sci. Rep.">
        <title>Orb-weaving spider Araneus ventricosus genome elucidates the spidroin gene catalogue.</title>
        <authorList>
            <person name="Kono N."/>
            <person name="Nakamura H."/>
            <person name="Ohtoshi R."/>
            <person name="Moran D.A.P."/>
            <person name="Shinohara A."/>
            <person name="Yoshida Y."/>
            <person name="Fujiwara M."/>
            <person name="Mori M."/>
            <person name="Tomita M."/>
            <person name="Arakawa K."/>
        </authorList>
    </citation>
    <scope>NUCLEOTIDE SEQUENCE [LARGE SCALE GENOMIC DNA]</scope>
</reference>
<name>A0A4Y2TS47_ARAVE</name>
<dbReference type="PANTHER" id="PTHR47331">
    <property type="entry name" value="PHD-TYPE DOMAIN-CONTAINING PROTEIN"/>
    <property type="match status" value="1"/>
</dbReference>
<dbReference type="AlphaFoldDB" id="A0A4Y2TS47"/>
<dbReference type="EMBL" id="BGPR01030750">
    <property type="protein sequence ID" value="GBO03459.1"/>
    <property type="molecule type" value="Genomic_DNA"/>
</dbReference>
<evidence type="ECO:0000313" key="1">
    <source>
        <dbReference type="EMBL" id="GBO03459.1"/>
    </source>
</evidence>
<dbReference type="InterPro" id="IPR036397">
    <property type="entry name" value="RNaseH_sf"/>
</dbReference>
<dbReference type="Gene3D" id="3.30.420.10">
    <property type="entry name" value="Ribonuclease H-like superfamily/Ribonuclease H"/>
    <property type="match status" value="1"/>
</dbReference>
<gene>
    <name evidence="1" type="ORF">AVEN_124357_1</name>
</gene>
<proteinExistence type="predicted"/>